<sequence>MEDTYGVLSVGEYSWEVVRGADVTMPETNAENAEAIKQWKQRNAKAEFVLKRFISLALFDHIIHCKLACEIWQTLDRLFNKKDMAHFKKPEFESLLSFKESLAKQMARVSIKSKEGSAPLAKRKNFVKRSERRKDLDKNKGDVTSSKKSIKCYRYGEIGHIRKNCHFNLKEIVTWLILRKVKLISRMDKEAIIMKKSGEIALWLK</sequence>
<accession>A0A6A6KP76</accession>
<dbReference type="Pfam" id="PF14223">
    <property type="entry name" value="Retrotran_gag_2"/>
    <property type="match status" value="1"/>
</dbReference>
<dbReference type="AlphaFoldDB" id="A0A6A6KP76"/>
<keyword evidence="2" id="KW-1185">Reference proteome</keyword>
<dbReference type="EMBL" id="JAAGAX010000015">
    <property type="protein sequence ID" value="KAF2290487.1"/>
    <property type="molecule type" value="Genomic_DNA"/>
</dbReference>
<name>A0A6A6KP76_HEVBR</name>
<comment type="caution">
    <text evidence="1">The sequence shown here is derived from an EMBL/GenBank/DDBJ whole genome shotgun (WGS) entry which is preliminary data.</text>
</comment>
<evidence type="ECO:0000313" key="1">
    <source>
        <dbReference type="EMBL" id="KAF2290487.1"/>
    </source>
</evidence>
<reference evidence="1 2" key="1">
    <citation type="journal article" date="2020" name="Mol. Plant">
        <title>The Chromosome-Based Rubber Tree Genome Provides New Insights into Spurge Genome Evolution and Rubber Biosynthesis.</title>
        <authorList>
            <person name="Liu J."/>
            <person name="Shi C."/>
            <person name="Shi C.C."/>
            <person name="Li W."/>
            <person name="Zhang Q.J."/>
            <person name="Zhang Y."/>
            <person name="Li K."/>
            <person name="Lu H.F."/>
            <person name="Shi C."/>
            <person name="Zhu S.T."/>
            <person name="Xiao Z.Y."/>
            <person name="Nan H."/>
            <person name="Yue Y."/>
            <person name="Zhu X.G."/>
            <person name="Wu Y."/>
            <person name="Hong X.N."/>
            <person name="Fan G.Y."/>
            <person name="Tong Y."/>
            <person name="Zhang D."/>
            <person name="Mao C.L."/>
            <person name="Liu Y.L."/>
            <person name="Hao S.J."/>
            <person name="Liu W.Q."/>
            <person name="Lv M.Q."/>
            <person name="Zhang H.B."/>
            <person name="Liu Y."/>
            <person name="Hu-Tang G.R."/>
            <person name="Wang J.P."/>
            <person name="Wang J.H."/>
            <person name="Sun Y.H."/>
            <person name="Ni S.B."/>
            <person name="Chen W.B."/>
            <person name="Zhang X.C."/>
            <person name="Jiao Y.N."/>
            <person name="Eichler E.E."/>
            <person name="Li G.H."/>
            <person name="Liu X."/>
            <person name="Gao L.Z."/>
        </authorList>
    </citation>
    <scope>NUCLEOTIDE SEQUENCE [LARGE SCALE GENOMIC DNA]</scope>
    <source>
        <strain evidence="2">cv. GT1</strain>
        <tissue evidence="1">Leaf</tissue>
    </source>
</reference>
<evidence type="ECO:0000313" key="2">
    <source>
        <dbReference type="Proteomes" id="UP000467840"/>
    </source>
</evidence>
<gene>
    <name evidence="1" type="ORF">GH714_014035</name>
</gene>
<proteinExistence type="predicted"/>
<evidence type="ECO:0008006" key="3">
    <source>
        <dbReference type="Google" id="ProtNLM"/>
    </source>
</evidence>
<protein>
    <recommendedName>
        <fullName evidence="3">CCHC-type domain-containing protein</fullName>
    </recommendedName>
</protein>
<organism evidence="1 2">
    <name type="scientific">Hevea brasiliensis</name>
    <name type="common">Para rubber tree</name>
    <name type="synonym">Siphonia brasiliensis</name>
    <dbReference type="NCBI Taxonomy" id="3981"/>
    <lineage>
        <taxon>Eukaryota</taxon>
        <taxon>Viridiplantae</taxon>
        <taxon>Streptophyta</taxon>
        <taxon>Embryophyta</taxon>
        <taxon>Tracheophyta</taxon>
        <taxon>Spermatophyta</taxon>
        <taxon>Magnoliopsida</taxon>
        <taxon>eudicotyledons</taxon>
        <taxon>Gunneridae</taxon>
        <taxon>Pentapetalae</taxon>
        <taxon>rosids</taxon>
        <taxon>fabids</taxon>
        <taxon>Malpighiales</taxon>
        <taxon>Euphorbiaceae</taxon>
        <taxon>Crotonoideae</taxon>
        <taxon>Micrandreae</taxon>
        <taxon>Hevea</taxon>
    </lineage>
</organism>
<dbReference type="Proteomes" id="UP000467840">
    <property type="component" value="Chromosome 2"/>
</dbReference>